<dbReference type="Proteomes" id="UP001233999">
    <property type="component" value="Unassembled WGS sequence"/>
</dbReference>
<gene>
    <name evidence="1" type="ORF">L9F63_024424</name>
</gene>
<evidence type="ECO:0000313" key="1">
    <source>
        <dbReference type="EMBL" id="KAJ9579468.1"/>
    </source>
</evidence>
<dbReference type="InterPro" id="IPR052088">
    <property type="entry name" value="E3_ubiquitin-ligase_SINA"/>
</dbReference>
<evidence type="ECO:0000313" key="2">
    <source>
        <dbReference type="Proteomes" id="UP001233999"/>
    </source>
</evidence>
<reference evidence="1" key="1">
    <citation type="journal article" date="2023" name="IScience">
        <title>Live-bearing cockroach genome reveals convergent evolutionary mechanisms linked to viviparity in insects and beyond.</title>
        <authorList>
            <person name="Fouks B."/>
            <person name="Harrison M.C."/>
            <person name="Mikhailova A.A."/>
            <person name="Marchal E."/>
            <person name="English S."/>
            <person name="Carruthers M."/>
            <person name="Jennings E.C."/>
            <person name="Chiamaka E.L."/>
            <person name="Frigard R.A."/>
            <person name="Pippel M."/>
            <person name="Attardo G.M."/>
            <person name="Benoit J.B."/>
            <person name="Bornberg-Bauer E."/>
            <person name="Tobe S.S."/>
        </authorList>
    </citation>
    <scope>NUCLEOTIDE SEQUENCE</scope>
    <source>
        <strain evidence="1">Stay&amp;Tobe</strain>
    </source>
</reference>
<dbReference type="PANTHER" id="PTHR10315">
    <property type="entry name" value="E3 UBIQUITIN PROTEIN LIGASE SIAH"/>
    <property type="match status" value="1"/>
</dbReference>
<dbReference type="Gene3D" id="3.30.40.10">
    <property type="entry name" value="Zinc/RING finger domain, C3HC4 (zinc finger)"/>
    <property type="match status" value="1"/>
</dbReference>
<proteinExistence type="predicted"/>
<dbReference type="GO" id="GO:0005737">
    <property type="term" value="C:cytoplasm"/>
    <property type="evidence" value="ECO:0007669"/>
    <property type="project" value="TreeGrafter"/>
</dbReference>
<comment type="caution">
    <text evidence="1">The sequence shown here is derived from an EMBL/GenBank/DDBJ whole genome shotgun (WGS) entry which is preliminary data.</text>
</comment>
<protein>
    <submittedName>
        <fullName evidence="1">Uncharacterized protein</fullName>
    </submittedName>
</protein>
<sequence length="132" mass="14789">MKILFSQELIIVKSGREVSGMEEWVKPSSSKDETTYAPDQCIVCGKKLVPPITRCQNGHGVCFICLHTSNHTCSCGVKLEDELTNNLPPDMKFNCMNRAKGCSERLTLEYLEEHESTCPYNPNGPVSYCQIL</sequence>
<dbReference type="InterPro" id="IPR013083">
    <property type="entry name" value="Znf_RING/FYVE/PHD"/>
</dbReference>
<accession>A0AAD7ZF79</accession>
<dbReference type="PANTHER" id="PTHR10315:SF117">
    <property type="entry name" value="RING-TYPE E3 UBIQUITIN TRANSFERASE"/>
    <property type="match status" value="1"/>
</dbReference>
<dbReference type="AlphaFoldDB" id="A0AAD7ZF79"/>
<keyword evidence="2" id="KW-1185">Reference proteome</keyword>
<dbReference type="GO" id="GO:0061630">
    <property type="term" value="F:ubiquitin protein ligase activity"/>
    <property type="evidence" value="ECO:0007669"/>
    <property type="project" value="TreeGrafter"/>
</dbReference>
<dbReference type="SUPFAM" id="SSF49599">
    <property type="entry name" value="TRAF domain-like"/>
    <property type="match status" value="1"/>
</dbReference>
<reference evidence="1" key="2">
    <citation type="submission" date="2023-05" db="EMBL/GenBank/DDBJ databases">
        <authorList>
            <person name="Fouks B."/>
        </authorList>
    </citation>
    <scope>NUCLEOTIDE SEQUENCE</scope>
    <source>
        <strain evidence="1">Stay&amp;Tobe</strain>
        <tissue evidence="1">Testes</tissue>
    </source>
</reference>
<dbReference type="EMBL" id="JASPKZ010008398">
    <property type="protein sequence ID" value="KAJ9579468.1"/>
    <property type="molecule type" value="Genomic_DNA"/>
</dbReference>
<organism evidence="1 2">
    <name type="scientific">Diploptera punctata</name>
    <name type="common">Pacific beetle cockroach</name>
    <dbReference type="NCBI Taxonomy" id="6984"/>
    <lineage>
        <taxon>Eukaryota</taxon>
        <taxon>Metazoa</taxon>
        <taxon>Ecdysozoa</taxon>
        <taxon>Arthropoda</taxon>
        <taxon>Hexapoda</taxon>
        <taxon>Insecta</taxon>
        <taxon>Pterygota</taxon>
        <taxon>Neoptera</taxon>
        <taxon>Polyneoptera</taxon>
        <taxon>Dictyoptera</taxon>
        <taxon>Blattodea</taxon>
        <taxon>Blaberoidea</taxon>
        <taxon>Blaberidae</taxon>
        <taxon>Diplopterinae</taxon>
        <taxon>Diploptera</taxon>
    </lineage>
</organism>
<name>A0AAD7ZF79_DIPPU</name>